<gene>
    <name evidence="1" type="ORF">L6452_43357</name>
</gene>
<organism evidence="1 2">
    <name type="scientific">Arctium lappa</name>
    <name type="common">Greater burdock</name>
    <name type="synonym">Lappa major</name>
    <dbReference type="NCBI Taxonomy" id="4217"/>
    <lineage>
        <taxon>Eukaryota</taxon>
        <taxon>Viridiplantae</taxon>
        <taxon>Streptophyta</taxon>
        <taxon>Embryophyta</taxon>
        <taxon>Tracheophyta</taxon>
        <taxon>Spermatophyta</taxon>
        <taxon>Magnoliopsida</taxon>
        <taxon>eudicotyledons</taxon>
        <taxon>Gunneridae</taxon>
        <taxon>Pentapetalae</taxon>
        <taxon>asterids</taxon>
        <taxon>campanulids</taxon>
        <taxon>Asterales</taxon>
        <taxon>Asteraceae</taxon>
        <taxon>Carduoideae</taxon>
        <taxon>Cardueae</taxon>
        <taxon>Arctiinae</taxon>
        <taxon>Arctium</taxon>
    </lineage>
</organism>
<comment type="caution">
    <text evidence="1">The sequence shown here is derived from an EMBL/GenBank/DDBJ whole genome shotgun (WGS) entry which is preliminary data.</text>
</comment>
<proteinExistence type="predicted"/>
<dbReference type="EMBL" id="CM042063">
    <property type="protein sequence ID" value="KAI3668280.1"/>
    <property type="molecule type" value="Genomic_DNA"/>
</dbReference>
<keyword evidence="2" id="KW-1185">Reference proteome</keyword>
<dbReference type="Proteomes" id="UP001055879">
    <property type="component" value="Linkage Group LG17"/>
</dbReference>
<evidence type="ECO:0000313" key="2">
    <source>
        <dbReference type="Proteomes" id="UP001055879"/>
    </source>
</evidence>
<reference evidence="2" key="1">
    <citation type="journal article" date="2022" name="Mol. Ecol. Resour.">
        <title>The genomes of chicory, endive, great burdock and yacon provide insights into Asteraceae palaeo-polyploidization history and plant inulin production.</title>
        <authorList>
            <person name="Fan W."/>
            <person name="Wang S."/>
            <person name="Wang H."/>
            <person name="Wang A."/>
            <person name="Jiang F."/>
            <person name="Liu H."/>
            <person name="Zhao H."/>
            <person name="Xu D."/>
            <person name="Zhang Y."/>
        </authorList>
    </citation>
    <scope>NUCLEOTIDE SEQUENCE [LARGE SCALE GENOMIC DNA]</scope>
    <source>
        <strain evidence="2">cv. Niubang</strain>
    </source>
</reference>
<accession>A0ACB8XMK1</accession>
<reference evidence="1 2" key="2">
    <citation type="journal article" date="2022" name="Mol. Ecol. Resour.">
        <title>The genomes of chicory, endive, great burdock and yacon provide insights into Asteraceae paleo-polyploidization history and plant inulin production.</title>
        <authorList>
            <person name="Fan W."/>
            <person name="Wang S."/>
            <person name="Wang H."/>
            <person name="Wang A."/>
            <person name="Jiang F."/>
            <person name="Liu H."/>
            <person name="Zhao H."/>
            <person name="Xu D."/>
            <person name="Zhang Y."/>
        </authorList>
    </citation>
    <scope>NUCLEOTIDE SEQUENCE [LARGE SCALE GENOMIC DNA]</scope>
    <source>
        <strain evidence="2">cv. Niubang</strain>
    </source>
</reference>
<evidence type="ECO:0000313" key="1">
    <source>
        <dbReference type="EMBL" id="KAI3668280.1"/>
    </source>
</evidence>
<sequence length="128" mass="14474">MSETETGIHGEVAISAQPSWGHPYGILFHVWIVDILTDAIYAFHKMEALLDPSIVEDQNRLVKSLFSLKLKVAAIQFKQKVYVRKTEMERSKLGQGDDTHEEAERSKLGHSDDIVEGKCLSFELALNF</sequence>
<name>A0ACB8XMK1_ARCLA</name>
<protein>
    <submittedName>
        <fullName evidence="1">Uncharacterized protein</fullName>
    </submittedName>
</protein>